<keyword evidence="3" id="KW-1185">Reference proteome</keyword>
<reference evidence="2" key="1">
    <citation type="submission" date="2023-10" db="EMBL/GenBank/DDBJ databases">
        <authorList>
            <person name="Chen Y."/>
            <person name="Shah S."/>
            <person name="Dougan E. K."/>
            <person name="Thang M."/>
            <person name="Chan C."/>
        </authorList>
    </citation>
    <scope>NUCLEOTIDE SEQUENCE [LARGE SCALE GENOMIC DNA]</scope>
</reference>
<protein>
    <recommendedName>
        <fullName evidence="1">DUF4326 domain-containing protein</fullName>
    </recommendedName>
</protein>
<dbReference type="Pfam" id="PF14216">
    <property type="entry name" value="DUF4326"/>
    <property type="match status" value="1"/>
</dbReference>
<feature type="non-terminal residue" evidence="2">
    <location>
        <position position="1019"/>
    </location>
</feature>
<dbReference type="Proteomes" id="UP001189429">
    <property type="component" value="Unassembled WGS sequence"/>
</dbReference>
<accession>A0ABN9UCC9</accession>
<evidence type="ECO:0000313" key="3">
    <source>
        <dbReference type="Proteomes" id="UP001189429"/>
    </source>
</evidence>
<dbReference type="InterPro" id="IPR025475">
    <property type="entry name" value="DUF4326"/>
</dbReference>
<proteinExistence type="predicted"/>
<sequence>MPLPCALARVCDLKLEFDQGHIVNMVTAAMGGDMNGWLYLAVQALNFQYRFGGKHPLLKGDSARRFFGPAGLVQVEALRHLARSVCAFLEPHGDEVPMLEWESALKSSTVSYTGEGVYAAEKLDRVRLMLALPPNRARGSVLATEVSDGWIRGVLENPEWILENPEDLEEMPKTPRVWAQDAEWELIAAELVDRGIPVPIEEECVAQVRARRVLDGLFGVRMSGRGMGQGPQHLVMNIIPSNWLQETIEGDVGLLPAKDKWKSLILRNGEVLQVHGLLSKPVRRAALGLAGSGSVFAAAAMTPMGWISATQLREWAPGVEPLPVEQELRRDLALPRRELGAGPPALDRASLAKPRALEGGPAQGRVGCSYDDMHVPVHTGRTGQRTPAVLQFETHLREAPHLLKDIGELSGCRLICHCRPDQACHGDMLIKVCTDNFVLLEIADEDKFVSRSLKSQALGEVVDGELGAISPSKDFTYKLVSLSFFSLDREKVAQRWLQVLAGERRLPSPVFRDILIALGFLPLMRCDLRHPVSGVVTVWGASQQKGAVCRAVRLPPAGSRPRERLGVSAEADCRTMARCFLFLVGGICGIRRVLDMLGLSVAVYAASETDVEARRVVRHDWPDAMEPGDAQQPGGEGAPCVDLTRLGVDRCGLLGKRSGLVFEISLVQCDWDLMAQWQGAVNESEEVRRVLIPGGAGDLKRRLHAGRRWRGAECEEQRLPTFARCIPRACAGSKPEGLHQCSEDELARWRTHEYCDAPCQFRTRELKAVRCALLGNSSQCAVVAWILGHWAHCQRYLDGVPSVEQLRQQGGGFDACEGVVRMAAGGDEGVLRRHKDLRGREAQEDTVRRTEVRGSDVRVDSLEVMCPDLWPRRPIGVARGTWKTVLVWRWKWKSHITALEVLSALAALRWSLMWNSLTFNFANGLRRCGPLAGQLEMRHAPEHVARSWSRNDVALFRRVFRELISSLGLERRQRAPCPLRRGGATINHRCYSNMGHALITGRWQGTAAAQLYMSDGLQS</sequence>
<gene>
    <name evidence="2" type="ORF">PCOR1329_LOCUS46231</name>
</gene>
<organism evidence="2 3">
    <name type="scientific">Prorocentrum cordatum</name>
    <dbReference type="NCBI Taxonomy" id="2364126"/>
    <lineage>
        <taxon>Eukaryota</taxon>
        <taxon>Sar</taxon>
        <taxon>Alveolata</taxon>
        <taxon>Dinophyceae</taxon>
        <taxon>Prorocentrales</taxon>
        <taxon>Prorocentraceae</taxon>
        <taxon>Prorocentrum</taxon>
    </lineage>
</organism>
<name>A0ABN9UCC9_9DINO</name>
<evidence type="ECO:0000259" key="1">
    <source>
        <dbReference type="Pfam" id="PF14216"/>
    </source>
</evidence>
<feature type="domain" description="DUF4326" evidence="1">
    <location>
        <begin position="375"/>
        <end position="430"/>
    </location>
</feature>
<dbReference type="EMBL" id="CAUYUJ010015560">
    <property type="protein sequence ID" value="CAK0855513.1"/>
    <property type="molecule type" value="Genomic_DNA"/>
</dbReference>
<evidence type="ECO:0000313" key="2">
    <source>
        <dbReference type="EMBL" id="CAK0855513.1"/>
    </source>
</evidence>
<comment type="caution">
    <text evidence="2">The sequence shown here is derived from an EMBL/GenBank/DDBJ whole genome shotgun (WGS) entry which is preliminary data.</text>
</comment>